<evidence type="ECO:0000313" key="6">
    <source>
        <dbReference type="EMBL" id="KAA0186155.1"/>
    </source>
</evidence>
<dbReference type="AlphaFoldDB" id="A0A8E0VDE6"/>
<dbReference type="InterPro" id="IPR011012">
    <property type="entry name" value="Longin-like_dom_sf"/>
</dbReference>
<accession>A0A8E0VDE6</accession>
<protein>
    <recommendedName>
        <fullName evidence="4">Trafficking protein particle complex subunit 2-like protein</fullName>
    </recommendedName>
</protein>
<dbReference type="InterPro" id="IPR044760">
    <property type="entry name" value="TRAPPC2L"/>
</dbReference>
<evidence type="ECO:0000256" key="3">
    <source>
        <dbReference type="ARBA" id="ARBA00022892"/>
    </source>
</evidence>
<evidence type="ECO:0000313" key="7">
    <source>
        <dbReference type="Proteomes" id="UP000728185"/>
    </source>
</evidence>
<gene>
    <name evidence="6" type="ORF">FBUS_04347</name>
</gene>
<comment type="similarity">
    <text evidence="2">Belongs to the TRAPP small subunits family. Sedlin subfamily.</text>
</comment>
<dbReference type="InterPro" id="IPR006722">
    <property type="entry name" value="Sedlin"/>
</dbReference>
<dbReference type="GO" id="GO:0006888">
    <property type="term" value="P:endoplasmic reticulum to Golgi vesicle-mediated transport"/>
    <property type="evidence" value="ECO:0007669"/>
    <property type="project" value="InterPro"/>
</dbReference>
<dbReference type="Gene3D" id="3.30.450.70">
    <property type="match status" value="1"/>
</dbReference>
<evidence type="ECO:0000256" key="5">
    <source>
        <dbReference type="SAM" id="MobiDB-lite"/>
    </source>
</evidence>
<dbReference type="CDD" id="cd14854">
    <property type="entry name" value="TRAPPC2L"/>
    <property type="match status" value="1"/>
</dbReference>
<name>A0A8E0VDE6_9TREM</name>
<dbReference type="OrthoDB" id="10258445at2759"/>
<dbReference type="GO" id="GO:0048471">
    <property type="term" value="C:perinuclear region of cytoplasm"/>
    <property type="evidence" value="ECO:0007669"/>
    <property type="project" value="UniProtKB-SubCell"/>
</dbReference>
<keyword evidence="3" id="KW-0931">ER-Golgi transport</keyword>
<proteinExistence type="inferred from homology"/>
<feature type="compositionally biased region" description="Low complexity" evidence="5">
    <location>
        <begin position="96"/>
        <end position="109"/>
    </location>
</feature>
<dbReference type="EMBL" id="LUCM01009925">
    <property type="protein sequence ID" value="KAA0186155.1"/>
    <property type="molecule type" value="Genomic_DNA"/>
</dbReference>
<evidence type="ECO:0000256" key="1">
    <source>
        <dbReference type="ARBA" id="ARBA00004556"/>
    </source>
</evidence>
<sequence>MAACIAVISDTNQLLYLRTADCPDPLFYHFKVHAALDVIEEKTSKRTGAIAGGPEHSEQYLGLLYPMENHRMYGYVTNTKIKFVIIQESQPPPEVAQSPTSPPSGAGSPAPNPQSPNSPVAPVGSRDAEIRGMFHRLHDAYVDLVCCPFYTCKTPILPEALPAAARFDQQVASMLASRASSGVCPILATTSFGVEMLSSPPVTPVIMR</sequence>
<evidence type="ECO:0000256" key="4">
    <source>
        <dbReference type="ARBA" id="ARBA00024408"/>
    </source>
</evidence>
<dbReference type="Pfam" id="PF04628">
    <property type="entry name" value="Sedlin_N"/>
    <property type="match status" value="1"/>
</dbReference>
<comment type="subcellular location">
    <subcellularLocation>
        <location evidence="1">Cytoplasm</location>
        <location evidence="1">Perinuclear region</location>
    </subcellularLocation>
</comment>
<evidence type="ECO:0000256" key="2">
    <source>
        <dbReference type="ARBA" id="ARBA00006626"/>
    </source>
</evidence>
<dbReference type="SUPFAM" id="SSF64356">
    <property type="entry name" value="SNARE-like"/>
    <property type="match status" value="1"/>
</dbReference>
<dbReference type="PANTHER" id="PTHR12403">
    <property type="entry name" value="TRAFFICKING PROTEIN PARTICLE COMPLEX SUBUNIT 2"/>
    <property type="match status" value="1"/>
</dbReference>
<keyword evidence="3" id="KW-0813">Transport</keyword>
<keyword evidence="7" id="KW-1185">Reference proteome</keyword>
<comment type="caution">
    <text evidence="6">The sequence shown here is derived from an EMBL/GenBank/DDBJ whole genome shotgun (WGS) entry which is preliminary data.</text>
</comment>
<organism evidence="6 7">
    <name type="scientific">Fasciolopsis buskii</name>
    <dbReference type="NCBI Taxonomy" id="27845"/>
    <lineage>
        <taxon>Eukaryota</taxon>
        <taxon>Metazoa</taxon>
        <taxon>Spiralia</taxon>
        <taxon>Lophotrochozoa</taxon>
        <taxon>Platyhelminthes</taxon>
        <taxon>Trematoda</taxon>
        <taxon>Digenea</taxon>
        <taxon>Plagiorchiida</taxon>
        <taxon>Echinostomata</taxon>
        <taxon>Echinostomatoidea</taxon>
        <taxon>Fasciolidae</taxon>
        <taxon>Fasciolopsis</taxon>
    </lineage>
</organism>
<reference evidence="6" key="1">
    <citation type="submission" date="2019-05" db="EMBL/GenBank/DDBJ databases">
        <title>Annotation for the trematode Fasciolopsis buski.</title>
        <authorList>
            <person name="Choi Y.-J."/>
        </authorList>
    </citation>
    <scope>NUCLEOTIDE SEQUENCE</scope>
    <source>
        <strain evidence="6">HT</strain>
        <tissue evidence="6">Whole worm</tissue>
    </source>
</reference>
<dbReference type="Proteomes" id="UP000728185">
    <property type="component" value="Unassembled WGS sequence"/>
</dbReference>
<feature type="region of interest" description="Disordered" evidence="5">
    <location>
        <begin position="92"/>
        <end position="125"/>
    </location>
</feature>